<keyword evidence="2" id="KW-1133">Transmembrane helix</keyword>
<dbReference type="InterPro" id="IPR049452">
    <property type="entry name" value="Anoctamin_TM"/>
</dbReference>
<dbReference type="Proteomes" id="UP000290189">
    <property type="component" value="Unassembled WGS sequence"/>
</dbReference>
<dbReference type="GO" id="GO:0005227">
    <property type="term" value="F:calcium-activated cation channel activity"/>
    <property type="evidence" value="ECO:0007669"/>
    <property type="project" value="InterPro"/>
</dbReference>
<feature type="transmembrane region" description="Helical" evidence="2">
    <location>
        <begin position="602"/>
        <end position="628"/>
    </location>
</feature>
<name>A0A0G4IJE0_PLABS</name>
<feature type="transmembrane region" description="Helical" evidence="2">
    <location>
        <begin position="706"/>
        <end position="724"/>
    </location>
</feature>
<evidence type="ECO:0000313" key="7">
    <source>
        <dbReference type="Proteomes" id="UP000290189"/>
    </source>
</evidence>
<dbReference type="Proteomes" id="UP000039324">
    <property type="component" value="Unassembled WGS sequence"/>
</dbReference>
<evidence type="ECO:0000256" key="1">
    <source>
        <dbReference type="SAM" id="MobiDB-lite"/>
    </source>
</evidence>
<keyword evidence="2" id="KW-0472">Membrane</keyword>
<feature type="transmembrane region" description="Helical" evidence="2">
    <location>
        <begin position="495"/>
        <end position="522"/>
    </location>
</feature>
<feature type="transmembrane region" description="Helical" evidence="2">
    <location>
        <begin position="103"/>
        <end position="123"/>
    </location>
</feature>
<keyword evidence="5" id="KW-0496">Mitochondrion</keyword>
<reference evidence="4 6" key="1">
    <citation type="submission" date="2015-02" db="EMBL/GenBank/DDBJ databases">
        <authorList>
            <person name="Chooi Y.-H."/>
        </authorList>
    </citation>
    <scope>NUCLEOTIDE SEQUENCE [LARGE SCALE GENOMIC DNA]</scope>
    <source>
        <strain evidence="4">E3</strain>
    </source>
</reference>
<organism evidence="4 6">
    <name type="scientific">Plasmodiophora brassicae</name>
    <name type="common">Clubroot disease agent</name>
    <dbReference type="NCBI Taxonomy" id="37360"/>
    <lineage>
        <taxon>Eukaryota</taxon>
        <taxon>Sar</taxon>
        <taxon>Rhizaria</taxon>
        <taxon>Endomyxa</taxon>
        <taxon>Phytomyxea</taxon>
        <taxon>Plasmodiophorida</taxon>
        <taxon>Plasmodiophoridae</taxon>
        <taxon>Plasmodiophora</taxon>
    </lineage>
</organism>
<evidence type="ECO:0000313" key="6">
    <source>
        <dbReference type="Proteomes" id="UP000039324"/>
    </source>
</evidence>
<evidence type="ECO:0000256" key="2">
    <source>
        <dbReference type="SAM" id="Phobius"/>
    </source>
</evidence>
<dbReference type="PANTHER" id="PTHR13018">
    <property type="entry name" value="PROBABLE MEMBRANE PROTEIN DUF221-RELATED"/>
    <property type="match status" value="1"/>
</dbReference>
<feature type="region of interest" description="Disordered" evidence="1">
    <location>
        <begin position="1"/>
        <end position="22"/>
    </location>
</feature>
<reference evidence="5 7" key="2">
    <citation type="submission" date="2018-03" db="EMBL/GenBank/DDBJ databases">
        <authorList>
            <person name="Fogelqvist J."/>
        </authorList>
    </citation>
    <scope>NUCLEOTIDE SEQUENCE [LARGE SCALE GENOMIC DNA]</scope>
</reference>
<accession>A0A0G4IJE0</accession>
<dbReference type="Pfam" id="PF04547">
    <property type="entry name" value="Anoctamin"/>
    <property type="match status" value="1"/>
</dbReference>
<dbReference type="STRING" id="37360.A0A0G4IJE0"/>
<feature type="compositionally biased region" description="Low complexity" evidence="1">
    <location>
        <begin position="800"/>
        <end position="820"/>
    </location>
</feature>
<keyword evidence="6" id="KW-1185">Reference proteome</keyword>
<evidence type="ECO:0000313" key="4">
    <source>
        <dbReference type="EMBL" id="CEO95356.1"/>
    </source>
</evidence>
<geneLocation type="mitochondrion" evidence="5"/>
<evidence type="ECO:0000259" key="3">
    <source>
        <dbReference type="Pfam" id="PF04547"/>
    </source>
</evidence>
<dbReference type="EMBL" id="OVEO01000005">
    <property type="protein sequence ID" value="SPQ96192.1"/>
    <property type="molecule type" value="Genomic_DNA"/>
</dbReference>
<dbReference type="AlphaFoldDB" id="A0A0G4IJE0"/>
<keyword evidence="2" id="KW-0812">Transmembrane</keyword>
<dbReference type="InterPro" id="IPR045122">
    <property type="entry name" value="Csc1-like"/>
</dbReference>
<proteinExistence type="predicted"/>
<dbReference type="OrthoDB" id="291748at2759"/>
<sequence length="877" mass="96564">MTIYTTVTAGDPADGPLGPAESARHTNARQVIVICERVAGGVMPGDPNARVVLQDAIDHRNKTLPRMRLPDGRLVPFPICAFRDFAMFGKGVLLYFTMLRKLYKAFLGMFLLAIPQIAFSLMAHDIQPTPFFAEQTTLGAFGSANVTQIEVPLIGQSVPKSNVGLAIVALDAVIVLYFYVFLRLLKREQIKVAAESDDTTITAADYTVRVKNLPPTLTDRYALYEFFQERWGKVVDAAVSFNDSDLVALYIERGLIKHEMARWRASEKSEERTAKLDSLAKRADKHDAKIDAFKGSFQRRPVDAYISFNSAHDRHTCRKAYPNTCWSRCCMSRRLRFQGYRIQVTDAQEPSNILFHNLKYSESSRCLRRWVTTVATVVLMMVSLVIVFLGSEQKQNLTRSTTTCLGVTVSRDQALAGTDVDCYCASLSTAQLYNDKSICQGYVEGVAMSKLMTGMIALTIFIVNVFLRSAVVFLVKWEKHNTLSSQERAVTGKLFVGLFVNTGIIIVLVNGNLSALALGSIFSGAYNDVTASWYRDVGISVVMTMVLNVLNPHLMPVLQIPVAACSRYCSKAKMKTQKDLNELYSGPEFVLSDRYAGLLNTLFVSLLFSAGIPILLLTAAATFATMYLFDKIALLRLYRNPPMLDESLAMFAVQIMRWAVALHAAFALWMYSFPGILPSPNIGRSSTIADQGTSQAPLLGDRLTSIHGFILFILFIILVVHMLLGRFWCCCRGKHAKVAQGEEQMSYLDAIRAGIRIDSYHMHDQAQYMDAFLKTMSMKQMHALEPLTEELAEARGLRKPPAAVGPGPAPAAGAAPTPAQPVDIIDNSPAMMTVQCPNCGNFANVPVPGLGVTPGQIFSCPCCGAMFAIAPPAMPGV</sequence>
<dbReference type="PANTHER" id="PTHR13018:SF5">
    <property type="entry name" value="RE44586P"/>
    <property type="match status" value="1"/>
</dbReference>
<feature type="domain" description="Anoctamin transmembrane" evidence="3">
    <location>
        <begin position="334"/>
        <end position="721"/>
    </location>
</feature>
<dbReference type="GO" id="GO:0005886">
    <property type="term" value="C:plasma membrane"/>
    <property type="evidence" value="ECO:0007669"/>
    <property type="project" value="TreeGrafter"/>
</dbReference>
<dbReference type="OMA" id="MGELECV"/>
<dbReference type="EMBL" id="CDSF01000013">
    <property type="protein sequence ID" value="CEO95356.1"/>
    <property type="molecule type" value="Genomic_DNA"/>
</dbReference>
<feature type="transmembrane region" description="Helical" evidence="2">
    <location>
        <begin position="163"/>
        <end position="182"/>
    </location>
</feature>
<feature type="transmembrane region" description="Helical" evidence="2">
    <location>
        <begin position="451"/>
        <end position="475"/>
    </location>
</feature>
<evidence type="ECO:0000313" key="5">
    <source>
        <dbReference type="EMBL" id="SPQ96192.1"/>
    </source>
</evidence>
<feature type="transmembrane region" description="Helical" evidence="2">
    <location>
        <begin position="370"/>
        <end position="390"/>
    </location>
</feature>
<feature type="region of interest" description="Disordered" evidence="1">
    <location>
        <begin position="799"/>
        <end position="820"/>
    </location>
</feature>
<gene>
    <name evidence="4" type="ORF">PBRA_004122</name>
    <name evidence="5" type="ORF">PLBR_LOCUS3407</name>
</gene>
<feature type="transmembrane region" description="Helical" evidence="2">
    <location>
        <begin position="648"/>
        <end position="671"/>
    </location>
</feature>
<protein>
    <recommendedName>
        <fullName evidence="3">Anoctamin transmembrane domain-containing protein</fullName>
    </recommendedName>
</protein>